<dbReference type="Proteomes" id="UP000012313">
    <property type="component" value="Unassembled WGS sequence"/>
</dbReference>
<dbReference type="OrthoDB" id="343141at2"/>
<gene>
    <name evidence="1" type="ORF">LEP1GSC060_2090</name>
</gene>
<dbReference type="EMBL" id="AOHC02000038">
    <property type="protein sequence ID" value="EMY77085.1"/>
    <property type="molecule type" value="Genomic_DNA"/>
</dbReference>
<comment type="caution">
    <text evidence="1">The sequence shown here is derived from an EMBL/GenBank/DDBJ whole genome shotgun (WGS) entry which is preliminary data.</text>
</comment>
<reference evidence="1" key="1">
    <citation type="submission" date="2013-03" db="EMBL/GenBank/DDBJ databases">
        <authorList>
            <person name="Harkins D.M."/>
            <person name="Durkin A.S."/>
            <person name="Brinkac L.M."/>
            <person name="Haft D.H."/>
            <person name="Selengut J.D."/>
            <person name="Sanka R."/>
            <person name="DePew J."/>
            <person name="Purushe J."/>
            <person name="Hartskeerl R.A."/>
            <person name="Ahmed A."/>
            <person name="van der Linden H."/>
            <person name="Goris M.G.A."/>
            <person name="Vinetz J.M."/>
            <person name="Sutton G.G."/>
            <person name="Nierman W.C."/>
            <person name="Fouts D.E."/>
        </authorList>
    </citation>
    <scope>NUCLEOTIDE SEQUENCE [LARGE SCALE GENOMIC DNA]</scope>
    <source>
        <strain evidence="1">ICFT</strain>
    </source>
</reference>
<dbReference type="AlphaFoldDB" id="N1WDR4"/>
<keyword evidence="2" id="KW-1185">Reference proteome</keyword>
<protein>
    <submittedName>
        <fullName evidence="1">Uncharacterized protein</fullName>
    </submittedName>
</protein>
<accession>N1WDR4</accession>
<evidence type="ECO:0000313" key="1">
    <source>
        <dbReference type="EMBL" id="EMY77085.1"/>
    </source>
</evidence>
<dbReference type="RefSeq" id="WP_003005092.1">
    <property type="nucleotide sequence ID" value="NZ_AOHC02000038.1"/>
</dbReference>
<evidence type="ECO:0000313" key="2">
    <source>
        <dbReference type="Proteomes" id="UP000012313"/>
    </source>
</evidence>
<proteinExistence type="predicted"/>
<sequence length="90" mass="10261">MAARRRKKFEPLIRKELEAAGGVLALPELVKRIGFKDSFYNRGKVILLIAKMVSSGEVIEDNNRYASIENTLNLRKYRLTTPTHKDGTKN</sequence>
<organism evidence="1 2">
    <name type="scientific">Leptospira weilii serovar Ranarum str. ICFT</name>
    <dbReference type="NCBI Taxonomy" id="1218598"/>
    <lineage>
        <taxon>Bacteria</taxon>
        <taxon>Pseudomonadati</taxon>
        <taxon>Spirochaetota</taxon>
        <taxon>Spirochaetia</taxon>
        <taxon>Leptospirales</taxon>
        <taxon>Leptospiraceae</taxon>
        <taxon>Leptospira</taxon>
    </lineage>
</organism>
<name>N1WDR4_9LEPT</name>
<dbReference type="STRING" id="1218598.LEP1GSC060_2090"/>